<sequence>MYDKEFGENGLGNFAAIGLAAATKKAEDKLSN</sequence>
<organism evidence="1">
    <name type="scientific">bioreactor metagenome</name>
    <dbReference type="NCBI Taxonomy" id="1076179"/>
    <lineage>
        <taxon>unclassified sequences</taxon>
        <taxon>metagenomes</taxon>
        <taxon>ecological metagenomes</taxon>
    </lineage>
</organism>
<dbReference type="EMBL" id="VSSQ01123864">
    <property type="protein sequence ID" value="MPN55049.1"/>
    <property type="molecule type" value="Genomic_DNA"/>
</dbReference>
<protein>
    <submittedName>
        <fullName evidence="1">Uncharacterized protein</fullName>
    </submittedName>
</protein>
<reference evidence="1" key="1">
    <citation type="submission" date="2019-08" db="EMBL/GenBank/DDBJ databases">
        <authorList>
            <person name="Kucharzyk K."/>
            <person name="Murdoch R.W."/>
            <person name="Higgins S."/>
            <person name="Loffler F."/>
        </authorList>
    </citation>
    <scope>NUCLEOTIDE SEQUENCE</scope>
</reference>
<evidence type="ECO:0000313" key="1">
    <source>
        <dbReference type="EMBL" id="MPN55049.1"/>
    </source>
</evidence>
<proteinExistence type="predicted"/>
<dbReference type="AlphaFoldDB" id="A0A645IX83"/>
<name>A0A645IX83_9ZZZZ</name>
<accession>A0A645IX83</accession>
<comment type="caution">
    <text evidence="1">The sequence shown here is derived from an EMBL/GenBank/DDBJ whole genome shotgun (WGS) entry which is preliminary data.</text>
</comment>
<gene>
    <name evidence="1" type="ORF">SDC9_202728</name>
</gene>